<sequence>MDRKRGKYVVNIEQSGSQPVSIGGSTVPFMNLRKYEAHSSACGLKTSVDVTGDAGTNLTDVCTNTGTLGHSNFPNREFQQCQVMFGATPFLWVIM</sequence>
<name>A0A5N4CBZ4_CAMDR</name>
<gene>
    <name evidence="1" type="ORF">Cadr_000027666</name>
</gene>
<keyword evidence="2" id="KW-1185">Reference proteome</keyword>
<dbReference type="Proteomes" id="UP000299084">
    <property type="component" value="Unassembled WGS sequence"/>
</dbReference>
<reference evidence="1 2" key="1">
    <citation type="journal article" date="2019" name="Mol. Ecol. Resour.">
        <title>Improving Illumina assemblies with Hi-C and long reads: an example with the North African dromedary.</title>
        <authorList>
            <person name="Elbers J.P."/>
            <person name="Rogers M.F."/>
            <person name="Perelman P.L."/>
            <person name="Proskuryakova A.A."/>
            <person name="Serdyukova N.A."/>
            <person name="Johnson W.E."/>
            <person name="Horin P."/>
            <person name="Corander J."/>
            <person name="Murphy D."/>
            <person name="Burger P.A."/>
        </authorList>
    </citation>
    <scope>NUCLEOTIDE SEQUENCE [LARGE SCALE GENOMIC DNA]</scope>
    <source>
        <strain evidence="1">Drom800</strain>
        <tissue evidence="1">Blood</tissue>
    </source>
</reference>
<protein>
    <submittedName>
        <fullName evidence="1">Dynactin-associated protein</fullName>
    </submittedName>
</protein>
<organism evidence="1 2">
    <name type="scientific">Camelus dromedarius</name>
    <name type="common">Dromedary</name>
    <name type="synonym">Arabian camel</name>
    <dbReference type="NCBI Taxonomy" id="9838"/>
    <lineage>
        <taxon>Eukaryota</taxon>
        <taxon>Metazoa</taxon>
        <taxon>Chordata</taxon>
        <taxon>Craniata</taxon>
        <taxon>Vertebrata</taxon>
        <taxon>Euteleostomi</taxon>
        <taxon>Mammalia</taxon>
        <taxon>Eutheria</taxon>
        <taxon>Laurasiatheria</taxon>
        <taxon>Artiodactyla</taxon>
        <taxon>Tylopoda</taxon>
        <taxon>Camelidae</taxon>
        <taxon>Camelus</taxon>
    </lineage>
</organism>
<comment type="caution">
    <text evidence="1">The sequence shown here is derived from an EMBL/GenBank/DDBJ whole genome shotgun (WGS) entry which is preliminary data.</text>
</comment>
<proteinExistence type="predicted"/>
<dbReference type="AlphaFoldDB" id="A0A5N4CBZ4"/>
<evidence type="ECO:0000313" key="2">
    <source>
        <dbReference type="Proteomes" id="UP000299084"/>
    </source>
</evidence>
<accession>A0A5N4CBZ4</accession>
<dbReference type="EMBL" id="JWIN03000030">
    <property type="protein sequence ID" value="KAB1256270.1"/>
    <property type="molecule type" value="Genomic_DNA"/>
</dbReference>
<evidence type="ECO:0000313" key="1">
    <source>
        <dbReference type="EMBL" id="KAB1256270.1"/>
    </source>
</evidence>